<evidence type="ECO:0000256" key="4">
    <source>
        <dbReference type="ARBA" id="ARBA00011738"/>
    </source>
</evidence>
<dbReference type="Gene3D" id="3.40.50.920">
    <property type="match status" value="1"/>
</dbReference>
<dbReference type="InterPro" id="IPR049557">
    <property type="entry name" value="Transketolase_CS"/>
</dbReference>
<evidence type="ECO:0000256" key="18">
    <source>
        <dbReference type="RuleBase" id="RU004996"/>
    </source>
</evidence>
<dbReference type="Pfam" id="PF22613">
    <property type="entry name" value="Transketolase_C_1"/>
    <property type="match status" value="1"/>
</dbReference>
<dbReference type="InterPro" id="IPR009014">
    <property type="entry name" value="Transketo_C/PFOR_II"/>
</dbReference>
<feature type="binding site" evidence="14">
    <location>
        <position position="266"/>
    </location>
    <ligand>
        <name>substrate</name>
    </ligand>
</feature>
<dbReference type="Pfam" id="PF02779">
    <property type="entry name" value="Transket_pyr"/>
    <property type="match status" value="1"/>
</dbReference>
<proteinExistence type="inferred from homology"/>
<dbReference type="OrthoDB" id="8732661at2"/>
<evidence type="ECO:0000256" key="3">
    <source>
        <dbReference type="ARBA" id="ARBA00007131"/>
    </source>
</evidence>
<organism evidence="20 21">
    <name type="scientific">Lacimicrobium alkaliphilum</name>
    <dbReference type="NCBI Taxonomy" id="1526571"/>
    <lineage>
        <taxon>Bacteria</taxon>
        <taxon>Pseudomonadati</taxon>
        <taxon>Pseudomonadota</taxon>
        <taxon>Gammaproteobacteria</taxon>
        <taxon>Alteromonadales</taxon>
        <taxon>Alteromonadaceae</taxon>
        <taxon>Lacimicrobium</taxon>
    </lineage>
</organism>
<dbReference type="STRING" id="1526571.AT746_15740"/>
<evidence type="ECO:0000256" key="13">
    <source>
        <dbReference type="PIRSR" id="PIRSR605478-1"/>
    </source>
</evidence>
<dbReference type="GO" id="GO:0004802">
    <property type="term" value="F:transketolase activity"/>
    <property type="evidence" value="ECO:0007669"/>
    <property type="project" value="UniProtKB-UniRule"/>
</dbReference>
<evidence type="ECO:0000313" key="21">
    <source>
        <dbReference type="Proteomes" id="UP000068447"/>
    </source>
</evidence>
<feature type="binding site" evidence="15">
    <location>
        <begin position="119"/>
        <end position="121"/>
    </location>
    <ligand>
        <name>thiamine diphosphate</name>
        <dbReference type="ChEBI" id="CHEBI:58937"/>
    </ligand>
</feature>
<dbReference type="SUPFAM" id="SSF52922">
    <property type="entry name" value="TK C-terminal domain-like"/>
    <property type="match status" value="1"/>
</dbReference>
<evidence type="ECO:0000256" key="2">
    <source>
        <dbReference type="ARBA" id="ARBA00001941"/>
    </source>
</evidence>
<dbReference type="InterPro" id="IPR005475">
    <property type="entry name" value="Transketolase-like_Pyr-bd"/>
</dbReference>
<evidence type="ECO:0000256" key="12">
    <source>
        <dbReference type="NCBIfam" id="TIGR00232"/>
    </source>
</evidence>
<evidence type="ECO:0000256" key="17">
    <source>
        <dbReference type="PIRSR" id="PIRSR605478-5"/>
    </source>
</evidence>
<feature type="binding site" evidence="15">
    <location>
        <position position="161"/>
    </location>
    <ligand>
        <name>thiamine diphosphate</name>
        <dbReference type="ChEBI" id="CHEBI:58937"/>
    </ligand>
</feature>
<comment type="cofactor">
    <cofactor evidence="1">
        <name>Ca(2+)</name>
        <dbReference type="ChEBI" id="CHEBI:29108"/>
    </cofactor>
</comment>
<dbReference type="InterPro" id="IPR055152">
    <property type="entry name" value="Transketolase-like_C_2"/>
</dbReference>
<dbReference type="InterPro" id="IPR029061">
    <property type="entry name" value="THDP-binding"/>
</dbReference>
<dbReference type="GO" id="GO:0005829">
    <property type="term" value="C:cytosol"/>
    <property type="evidence" value="ECO:0007669"/>
    <property type="project" value="TreeGrafter"/>
</dbReference>
<evidence type="ECO:0000256" key="8">
    <source>
        <dbReference type="ARBA" id="ARBA00022837"/>
    </source>
</evidence>
<comment type="catalytic activity">
    <reaction evidence="11 18">
        <text>D-sedoheptulose 7-phosphate + D-glyceraldehyde 3-phosphate = aldehydo-D-ribose 5-phosphate + D-xylulose 5-phosphate</text>
        <dbReference type="Rhea" id="RHEA:10508"/>
        <dbReference type="ChEBI" id="CHEBI:57483"/>
        <dbReference type="ChEBI" id="CHEBI:57737"/>
        <dbReference type="ChEBI" id="CHEBI:58273"/>
        <dbReference type="ChEBI" id="CHEBI:59776"/>
        <dbReference type="EC" id="2.2.1.1"/>
    </reaction>
</comment>
<dbReference type="Proteomes" id="UP000068447">
    <property type="component" value="Chromosome"/>
</dbReference>
<dbReference type="InterPro" id="IPR020826">
    <property type="entry name" value="Transketolase_BS"/>
</dbReference>
<evidence type="ECO:0000256" key="7">
    <source>
        <dbReference type="ARBA" id="ARBA00022723"/>
    </source>
</evidence>
<accession>A0A0U2ZMN4</accession>
<feature type="binding site" evidence="14">
    <location>
        <position position="363"/>
    </location>
    <ligand>
        <name>substrate</name>
    </ligand>
</feature>
<dbReference type="SUPFAM" id="SSF52518">
    <property type="entry name" value="Thiamin diphosphate-binding fold (THDP-binding)"/>
    <property type="match status" value="2"/>
</dbReference>
<dbReference type="GO" id="GO:0046872">
    <property type="term" value="F:metal ion binding"/>
    <property type="evidence" value="ECO:0007669"/>
    <property type="project" value="UniProtKB-KW"/>
</dbReference>
<dbReference type="PANTHER" id="PTHR43522">
    <property type="entry name" value="TRANSKETOLASE"/>
    <property type="match status" value="1"/>
</dbReference>
<dbReference type="EC" id="2.2.1.1" evidence="5 12"/>
<evidence type="ECO:0000256" key="10">
    <source>
        <dbReference type="ARBA" id="ARBA00023052"/>
    </source>
</evidence>
<dbReference type="Gene3D" id="3.40.50.970">
    <property type="match status" value="2"/>
</dbReference>
<dbReference type="AlphaFoldDB" id="A0A0U2ZMN4"/>
<dbReference type="InterPro" id="IPR005478">
    <property type="entry name" value="Transketolase_bac-like"/>
</dbReference>
<dbReference type="FunFam" id="3.40.50.970:FF:000003">
    <property type="entry name" value="Transketolase"/>
    <property type="match status" value="1"/>
</dbReference>
<feature type="binding site" evidence="14">
    <location>
        <position position="475"/>
    </location>
    <ligand>
        <name>substrate</name>
    </ligand>
</feature>
<protein>
    <recommendedName>
        <fullName evidence="5 12">Transketolase</fullName>
        <ecNumber evidence="5 12">2.2.1.1</ecNumber>
    </recommendedName>
</protein>
<dbReference type="InterPro" id="IPR033247">
    <property type="entry name" value="Transketolase_fam"/>
</dbReference>
<dbReference type="RefSeq" id="WP_062482154.1">
    <property type="nucleotide sequence ID" value="NZ_CP013650.1"/>
</dbReference>
<feature type="binding site" evidence="16">
    <location>
        <position position="160"/>
    </location>
    <ligand>
        <name>Mg(2+)</name>
        <dbReference type="ChEBI" id="CHEBI:18420"/>
    </ligand>
</feature>
<evidence type="ECO:0000256" key="1">
    <source>
        <dbReference type="ARBA" id="ARBA00001913"/>
    </source>
</evidence>
<evidence type="ECO:0000256" key="15">
    <source>
        <dbReference type="PIRSR" id="PIRSR605478-3"/>
    </source>
</evidence>
<evidence type="ECO:0000256" key="6">
    <source>
        <dbReference type="ARBA" id="ARBA00022679"/>
    </source>
</evidence>
<feature type="binding site" evidence="16">
    <location>
        <position position="192"/>
    </location>
    <ligand>
        <name>Mg(2+)</name>
        <dbReference type="ChEBI" id="CHEBI:18420"/>
    </ligand>
</feature>
<comment type="cofactor">
    <cofactor evidence="16">
        <name>Mg(2+)</name>
        <dbReference type="ChEBI" id="CHEBI:18420"/>
    </cofactor>
    <text evidence="16">Binds 1 Mg(2+) ion per subunit. Can also utilize other divalent metal cations, such as Ca(2+), Mn(2+) and Co(2+).</text>
</comment>
<feature type="binding site" evidence="14">
    <location>
        <position position="390"/>
    </location>
    <ligand>
        <name>substrate</name>
    </ligand>
</feature>
<comment type="cofactor">
    <cofactor evidence="18">
        <name>Mg(2+)</name>
        <dbReference type="ChEBI" id="CHEBI:18420"/>
    </cofactor>
    <cofactor evidence="18">
        <name>Ca(2+)</name>
        <dbReference type="ChEBI" id="CHEBI:29108"/>
    </cofactor>
    <cofactor evidence="18">
        <name>Mn(2+)</name>
        <dbReference type="ChEBI" id="CHEBI:29035"/>
    </cofactor>
    <cofactor evidence="18">
        <name>Co(2+)</name>
        <dbReference type="ChEBI" id="CHEBI:48828"/>
    </cofactor>
    <text evidence="18">Binds 1 Mg(2+) ion per subunit. Can also utilize other divalent metal cations, such as Ca(2+), Mn(2+) and Co(2+).</text>
</comment>
<feature type="binding site" evidence="16">
    <location>
        <position position="190"/>
    </location>
    <ligand>
        <name>Mg(2+)</name>
        <dbReference type="ChEBI" id="CHEBI:18420"/>
    </ligand>
</feature>
<dbReference type="CDD" id="cd07033">
    <property type="entry name" value="TPP_PYR_DXS_TK_like"/>
    <property type="match status" value="1"/>
</dbReference>
<dbReference type="CDD" id="cd02012">
    <property type="entry name" value="TPP_TK"/>
    <property type="match status" value="1"/>
</dbReference>
<evidence type="ECO:0000259" key="19">
    <source>
        <dbReference type="SMART" id="SM00861"/>
    </source>
</evidence>
<keyword evidence="21" id="KW-1185">Reference proteome</keyword>
<dbReference type="PROSITE" id="PS00802">
    <property type="entry name" value="TRANSKETOLASE_2"/>
    <property type="match status" value="1"/>
</dbReference>
<feature type="binding site" evidence="14">
    <location>
        <position position="526"/>
    </location>
    <ligand>
        <name>substrate</name>
    </ligand>
</feature>
<dbReference type="EMBL" id="CP013650">
    <property type="protein sequence ID" value="ALS99564.1"/>
    <property type="molecule type" value="Genomic_DNA"/>
</dbReference>
<feature type="binding site" evidence="14">
    <location>
        <position position="479"/>
    </location>
    <ligand>
        <name>substrate</name>
    </ligand>
</feature>
<comment type="cofactor">
    <cofactor evidence="2">
        <name>Co(2+)</name>
        <dbReference type="ChEBI" id="CHEBI:48828"/>
    </cofactor>
</comment>
<comment type="subunit">
    <text evidence="4 18">Homodimer.</text>
</comment>
<feature type="binding site" evidence="14">
    <location>
        <position position="31"/>
    </location>
    <ligand>
        <name>substrate</name>
    </ligand>
</feature>
<dbReference type="PANTHER" id="PTHR43522:SF2">
    <property type="entry name" value="TRANSKETOLASE 1-RELATED"/>
    <property type="match status" value="1"/>
</dbReference>
<evidence type="ECO:0000313" key="20">
    <source>
        <dbReference type="EMBL" id="ALS99564.1"/>
    </source>
</evidence>
<dbReference type="GO" id="GO:0009052">
    <property type="term" value="P:pentose-phosphate shunt, non-oxidative branch"/>
    <property type="evidence" value="ECO:0007669"/>
    <property type="project" value="UniProtKB-ARBA"/>
</dbReference>
<evidence type="ECO:0000256" key="16">
    <source>
        <dbReference type="PIRSR" id="PIRSR605478-4"/>
    </source>
</evidence>
<feature type="binding site" evidence="15">
    <location>
        <position position="71"/>
    </location>
    <ligand>
        <name>thiamine diphosphate</name>
        <dbReference type="ChEBI" id="CHEBI:58937"/>
    </ligand>
</feature>
<keyword evidence="9 16" id="KW-0460">Magnesium</keyword>
<keyword evidence="8 18" id="KW-0106">Calcium</keyword>
<feature type="domain" description="Transketolase-like pyrimidine-binding" evidence="19">
    <location>
        <begin position="360"/>
        <end position="531"/>
    </location>
</feature>
<dbReference type="SMART" id="SM00861">
    <property type="entry name" value="Transket_pyr"/>
    <property type="match status" value="1"/>
</dbReference>
<evidence type="ECO:0000256" key="14">
    <source>
        <dbReference type="PIRSR" id="PIRSR605478-2"/>
    </source>
</evidence>
<dbReference type="FunFam" id="3.40.50.970:FF:000004">
    <property type="entry name" value="Transketolase"/>
    <property type="match status" value="1"/>
</dbReference>
<name>A0A0U2ZMN4_9ALTE</name>
<dbReference type="Pfam" id="PF00456">
    <property type="entry name" value="Transketolase_N"/>
    <property type="match status" value="1"/>
</dbReference>
<keyword evidence="6 18" id="KW-0808">Transferase</keyword>
<comment type="cofactor">
    <cofactor evidence="15">
        <name>thiamine diphosphate</name>
        <dbReference type="ChEBI" id="CHEBI:58937"/>
    </cofactor>
    <text evidence="15">Binds 1 thiamine pyrophosphate per subunit. During the reaction, the substrate forms a covalent intermediate with the cofactor.</text>
</comment>
<feature type="site" description="Important for catalytic activity" evidence="17">
    <location>
        <position position="31"/>
    </location>
</feature>
<feature type="binding site" evidence="15">
    <location>
        <position position="266"/>
    </location>
    <ligand>
        <name>thiamine diphosphate</name>
        <dbReference type="ChEBI" id="CHEBI:58937"/>
    </ligand>
</feature>
<dbReference type="FunFam" id="3.40.50.920:FF:000003">
    <property type="entry name" value="Transketolase"/>
    <property type="match status" value="1"/>
</dbReference>
<dbReference type="NCBIfam" id="TIGR00232">
    <property type="entry name" value="tktlase_bact"/>
    <property type="match status" value="1"/>
</dbReference>
<dbReference type="PROSITE" id="PS00801">
    <property type="entry name" value="TRANSKETOLASE_1"/>
    <property type="match status" value="1"/>
</dbReference>
<dbReference type="KEGG" id="lal:AT746_15740"/>
<comment type="similarity">
    <text evidence="3 18">Belongs to the transketolase family.</text>
</comment>
<feature type="binding site" evidence="15">
    <location>
        <position position="190"/>
    </location>
    <ligand>
        <name>thiamine diphosphate</name>
        <dbReference type="ChEBI" id="CHEBI:58937"/>
    </ligand>
</feature>
<keyword evidence="7 16" id="KW-0479">Metal-binding</keyword>
<comment type="function">
    <text evidence="18">Catalyzes the transfer of a two-carbon ketol group from a ketose donor to an aldose acceptor, via a covalent intermediate with the cofactor thiamine pyrophosphate.</text>
</comment>
<evidence type="ECO:0000256" key="5">
    <source>
        <dbReference type="ARBA" id="ARBA00013152"/>
    </source>
</evidence>
<evidence type="ECO:0000256" key="9">
    <source>
        <dbReference type="ARBA" id="ARBA00022842"/>
    </source>
</evidence>
<feature type="binding site" evidence="14">
    <location>
        <position position="467"/>
    </location>
    <ligand>
        <name>substrate</name>
    </ligand>
</feature>
<feature type="site" description="Important for catalytic activity" evidence="17">
    <location>
        <position position="266"/>
    </location>
</feature>
<feature type="active site" description="Proton donor" evidence="13">
    <location>
        <position position="417"/>
    </location>
</feature>
<reference evidence="20 21" key="1">
    <citation type="submission" date="2015-12" db="EMBL/GenBank/DDBJ databases">
        <title>Complete genome of Lacimicrobium alkaliphilum KCTC 32984.</title>
        <authorList>
            <person name="Kim S.-G."/>
            <person name="Lee Y.-J."/>
        </authorList>
    </citation>
    <scope>NUCLEOTIDE SEQUENCE [LARGE SCALE GENOMIC DNA]</scope>
    <source>
        <strain evidence="20 21">YelD216</strain>
    </source>
</reference>
<keyword evidence="10 15" id="KW-0786">Thiamine pyrophosphate</keyword>
<gene>
    <name evidence="20" type="ORF">AT746_15740</name>
</gene>
<feature type="binding site" evidence="15">
    <location>
        <position position="443"/>
    </location>
    <ligand>
        <name>thiamine diphosphate</name>
        <dbReference type="ChEBI" id="CHEBI:58937"/>
    </ligand>
</feature>
<dbReference type="InterPro" id="IPR005474">
    <property type="entry name" value="Transketolase_N"/>
</dbReference>
<evidence type="ECO:0000256" key="11">
    <source>
        <dbReference type="ARBA" id="ARBA00049473"/>
    </source>
</evidence>
<sequence>MSQSTEVSRRQLANAIRALSMDAVQKAKSGHPGAPMGMADIAQVLWCDFLNHNPANPDWANRDRFVLSNGHGSMLVYSLLHLSGYDLPMEEIKNFRQLHSRTPGHPEYGYAPGVETTTGPLGQGISNAVGMAIAEKTLAAQFNRQDHEIIDHYTYCFLGDGCLMEGVSHESCSLAGTLGLGKLIAFWDDNGISIDGEVEGWFTDDTPARFRAYGWQVIEAVDGHDSEQIKAAIEEARAQTSKPTLICTKTIIGFGSPNKSGSHDCHGAPLGDDEIAAAREYLNWPYAPFEVPAEIYSGWDAKAAGAEREQNWNEQLAAYVSAYPELAAELQRRLKGELPADFAQKAEAFIQACQDKSEDIASRKASQNSIEAFASILPEVIGGSADLAGSNLTLWSGAKGLSAEDASGNYIYYGVREFGMSAIMNGIGLHGGFRAYGATFLMFMEYARNAVRMSALMGIPNIFVYTHDSIGQGEDGPTHQPIEQLANLRLTPNMHTWRPCDGAETATAWKAALERTDGPSALVFSRQGLKAQARNAQQLADIARGGYVLVDCDGSADVILIATGSEVAITVQAAAQLREQGKKVRVVSMPSTSVFDQQDDEYKESVLPSNITRRVAVEAAHVDFWHKYTGFNGAVVGMTTFGESAPGGALMEHFGFTADKVAQAALNLLN</sequence>